<evidence type="ECO:0000313" key="4">
    <source>
        <dbReference type="Proteomes" id="UP000005240"/>
    </source>
</evidence>
<keyword evidence="4" id="KW-1185">Reference proteome</keyword>
<reference evidence="3 4" key="3">
    <citation type="journal article" date="2017" name="G3 (Bethesda)">
        <title>Comparative analysis highlights variable genome content of wheat rusts and divergence of the mating loci.</title>
        <authorList>
            <person name="Cuomo C.A."/>
            <person name="Bakkeren G."/>
            <person name="Khalil H.B."/>
            <person name="Panwar V."/>
            <person name="Joly D."/>
            <person name="Linning R."/>
            <person name="Sakthikumar S."/>
            <person name="Song X."/>
            <person name="Adiconis X."/>
            <person name="Fan L."/>
            <person name="Goldberg J.M."/>
            <person name="Levin J.Z."/>
            <person name="Young S."/>
            <person name="Zeng Q."/>
            <person name="Anikster Y."/>
            <person name="Bruce M."/>
            <person name="Wang M."/>
            <person name="Yin C."/>
            <person name="McCallum B."/>
            <person name="Szabo L.J."/>
            <person name="Hulbert S."/>
            <person name="Chen X."/>
            <person name="Fellers J.P."/>
        </authorList>
    </citation>
    <scope>NUCLEOTIDE SEQUENCE</scope>
    <source>
        <strain evidence="3">isolate 1-1 / race 1 (BBBD)</strain>
        <strain evidence="4">Isolate 1-1 / race 1 (BBBD)</strain>
    </source>
</reference>
<reference evidence="2" key="2">
    <citation type="submission" date="2016-05" db="EMBL/GenBank/DDBJ databases">
        <title>Comparative analysis highlights variable genome content of wheat rusts and divergence of the mating loci.</title>
        <authorList>
            <person name="Cuomo C.A."/>
            <person name="Bakkeren G."/>
            <person name="Szabo L."/>
            <person name="Khalil H."/>
            <person name="Joly D."/>
            <person name="Goldberg J."/>
            <person name="Young S."/>
            <person name="Zeng Q."/>
            <person name="Fellers J."/>
        </authorList>
    </citation>
    <scope>NUCLEOTIDE SEQUENCE [LARGE SCALE GENOMIC DNA]</scope>
    <source>
        <strain evidence="2">1-1 BBBD Race 1</strain>
    </source>
</reference>
<sequence length="498" mass="55116">MAHPQIMPAQQAPPAGQYIRMNLHRGGQYLPNTHRGIEQTNPSGAITYDPEARVHLESLGPAILPNPPAVLQHSTIQLEQPPATAPAGLGSGDKKRPRGLARKAKRLAEQIGKDDEEAAVGRANWLKKAAGRAASVKDKATAKQALGIIRKTELSNIVPCLVWGDANSLELLAFWRSMKDMHTKFKNKEAGFKNFSKFAKDFELDPGLFPLLAELDRVQLKRQYDTIMAVKDVVACSGSEGIHAVLAEENLSLPLWEFLCNMHSGNQAADGFGHKELGQSSEDEDSDAGVGTPISDLDKDNGEEAPPSKRAAPKTLNGCPPTVSASVPRRRGRTKEAPKKDNSDAMALRAMMVKTQETNSAWMMDERARSEATRKEQWLADSEQKRLMEEVRRDERCEVAARDKHKDRQRQDELAQAKFDREEAKERSCDAERKADQELVLQLAEAKEQQREADQKAEREEAQLARQEDARQYEAAQARQAYDAATLAILGNLGARGP</sequence>
<reference evidence="2" key="1">
    <citation type="submission" date="2009-11" db="EMBL/GenBank/DDBJ databases">
        <authorList>
            <consortium name="The Broad Institute Genome Sequencing Platform"/>
            <person name="Ward D."/>
            <person name="Feldgarden M."/>
            <person name="Earl A."/>
            <person name="Young S.K."/>
            <person name="Zeng Q."/>
            <person name="Koehrsen M."/>
            <person name="Alvarado L."/>
            <person name="Berlin A."/>
            <person name="Bochicchio J."/>
            <person name="Borenstein D."/>
            <person name="Chapman S.B."/>
            <person name="Chen Z."/>
            <person name="Engels R."/>
            <person name="Freedman E."/>
            <person name="Gellesch M."/>
            <person name="Goldberg J."/>
            <person name="Griggs A."/>
            <person name="Gujja S."/>
            <person name="Heilman E."/>
            <person name="Heiman D."/>
            <person name="Hepburn T."/>
            <person name="Howarth C."/>
            <person name="Jen D."/>
            <person name="Larson L."/>
            <person name="Lewis B."/>
            <person name="Mehta T."/>
            <person name="Park D."/>
            <person name="Pearson M."/>
            <person name="Roberts A."/>
            <person name="Saif S."/>
            <person name="Shea T."/>
            <person name="Shenoy N."/>
            <person name="Sisk P."/>
            <person name="Stolte C."/>
            <person name="Sykes S."/>
            <person name="Thomson T."/>
            <person name="Walk T."/>
            <person name="White J."/>
            <person name="Yandava C."/>
            <person name="Izard J."/>
            <person name="Baranova O.V."/>
            <person name="Blanton J.M."/>
            <person name="Tanner A.C."/>
            <person name="Dewhirst F.E."/>
            <person name="Haas B."/>
            <person name="Nusbaum C."/>
            <person name="Birren B."/>
        </authorList>
    </citation>
    <scope>NUCLEOTIDE SEQUENCE [LARGE SCALE GENOMIC DNA]</scope>
    <source>
        <strain evidence="2">1-1 BBBD Race 1</strain>
    </source>
</reference>
<dbReference type="STRING" id="630390.A0A180G3Y5"/>
<dbReference type="EnsemblFungi" id="PTTG_29465-t43_1">
    <property type="protein sequence ID" value="PTTG_29465-t43_1-p1"/>
    <property type="gene ID" value="PTTG_29465"/>
</dbReference>
<dbReference type="EMBL" id="ADAS02000449">
    <property type="protein sequence ID" value="OAV87354.1"/>
    <property type="molecule type" value="Genomic_DNA"/>
</dbReference>
<evidence type="ECO:0000313" key="2">
    <source>
        <dbReference type="EMBL" id="OAV87354.1"/>
    </source>
</evidence>
<feature type="region of interest" description="Disordered" evidence="1">
    <location>
        <begin position="400"/>
        <end position="470"/>
    </location>
</feature>
<reference evidence="3" key="4">
    <citation type="submission" date="2025-05" db="UniProtKB">
        <authorList>
            <consortium name="EnsemblFungi"/>
        </authorList>
    </citation>
    <scope>IDENTIFICATION</scope>
    <source>
        <strain evidence="3">isolate 1-1 / race 1 (BBBD)</strain>
    </source>
</reference>
<feature type="compositionally biased region" description="Basic and acidic residues" evidence="1">
    <location>
        <begin position="400"/>
        <end position="437"/>
    </location>
</feature>
<feature type="region of interest" description="Disordered" evidence="1">
    <location>
        <begin position="271"/>
        <end position="345"/>
    </location>
</feature>
<evidence type="ECO:0000256" key="1">
    <source>
        <dbReference type="SAM" id="MobiDB-lite"/>
    </source>
</evidence>
<dbReference type="AlphaFoldDB" id="A0A180G3Y5"/>
<organism evidence="2">
    <name type="scientific">Puccinia triticina (isolate 1-1 / race 1 (BBBD))</name>
    <name type="common">Brown leaf rust fungus</name>
    <dbReference type="NCBI Taxonomy" id="630390"/>
    <lineage>
        <taxon>Eukaryota</taxon>
        <taxon>Fungi</taxon>
        <taxon>Dikarya</taxon>
        <taxon>Basidiomycota</taxon>
        <taxon>Pucciniomycotina</taxon>
        <taxon>Pucciniomycetes</taxon>
        <taxon>Pucciniales</taxon>
        <taxon>Pucciniaceae</taxon>
        <taxon>Puccinia</taxon>
    </lineage>
</organism>
<proteinExistence type="predicted"/>
<name>A0A180G3Y5_PUCT1</name>
<evidence type="ECO:0000313" key="3">
    <source>
        <dbReference type="EnsemblFungi" id="PTTG_29465-t43_1-p1"/>
    </source>
</evidence>
<dbReference type="VEuPathDB" id="FungiDB:PTTG_29465"/>
<protein>
    <submittedName>
        <fullName evidence="2 3">Uncharacterized protein</fullName>
    </submittedName>
</protein>
<accession>A0A180G3Y5</accession>
<feature type="compositionally biased region" description="Basic and acidic residues" evidence="1">
    <location>
        <begin position="445"/>
        <end position="470"/>
    </location>
</feature>
<gene>
    <name evidence="2" type="ORF">PTTG_29465</name>
</gene>
<feature type="compositionally biased region" description="Basic and acidic residues" evidence="1">
    <location>
        <begin position="334"/>
        <end position="343"/>
    </location>
</feature>
<dbReference type="OrthoDB" id="10680891at2759"/>
<feature type="region of interest" description="Disordered" evidence="1">
    <location>
        <begin position="81"/>
        <end position="102"/>
    </location>
</feature>
<dbReference type="Proteomes" id="UP000005240">
    <property type="component" value="Unassembled WGS sequence"/>
</dbReference>